<dbReference type="GO" id="GO:0022857">
    <property type="term" value="F:transmembrane transporter activity"/>
    <property type="evidence" value="ECO:0007669"/>
    <property type="project" value="TreeGrafter"/>
</dbReference>
<sequence>MLLEIKELSKEYKRGERPFAAVDQINLSVAQGDFVTITGRSGSGKSTLLNMVAGLLTPTSGTISLKGRKLDTLNDKEMSAWRNFRLGYVPQGTSALAHLTVFDNVRLPFYLAKRQGDPCGRAVFLLEEVGLPHLAHLYPPQLSGGELRRVFIARALMNEPDLLMADEPTADLDQETTREMMALFCRINKNGTTVIIVSHERDTGKFGNRVLTMSAGKLRENLPADEK</sequence>
<dbReference type="InterPro" id="IPR003593">
    <property type="entry name" value="AAA+_ATPase"/>
</dbReference>
<dbReference type="EMBL" id="CP017634">
    <property type="protein sequence ID" value="ATW27394.1"/>
    <property type="molecule type" value="Genomic_DNA"/>
</dbReference>
<dbReference type="GO" id="GO:0016887">
    <property type="term" value="F:ATP hydrolysis activity"/>
    <property type="evidence" value="ECO:0007669"/>
    <property type="project" value="InterPro"/>
</dbReference>
<keyword evidence="2" id="KW-0547">Nucleotide-binding</keyword>
<dbReference type="PROSITE" id="PS00211">
    <property type="entry name" value="ABC_TRANSPORTER_1"/>
    <property type="match status" value="1"/>
</dbReference>
<organism evidence="5 6">
    <name type="scientific">Formimonas warabiya</name>
    <dbReference type="NCBI Taxonomy" id="1761012"/>
    <lineage>
        <taxon>Bacteria</taxon>
        <taxon>Bacillati</taxon>
        <taxon>Bacillota</taxon>
        <taxon>Clostridia</taxon>
        <taxon>Eubacteriales</taxon>
        <taxon>Peptococcaceae</taxon>
        <taxon>Candidatus Formimonas</taxon>
    </lineage>
</organism>
<dbReference type="AlphaFoldDB" id="A0A3G1KY29"/>
<dbReference type="SMART" id="SM00382">
    <property type="entry name" value="AAA"/>
    <property type="match status" value="1"/>
</dbReference>
<dbReference type="InterPro" id="IPR027417">
    <property type="entry name" value="P-loop_NTPase"/>
</dbReference>
<evidence type="ECO:0000313" key="6">
    <source>
        <dbReference type="Proteomes" id="UP000323521"/>
    </source>
</evidence>
<dbReference type="PANTHER" id="PTHR24220:SF662">
    <property type="entry name" value="ABC TRANSPORTER ATP-BINDING PROTEIN"/>
    <property type="match status" value="1"/>
</dbReference>
<dbReference type="KEGG" id="fwa:DCMF_23935"/>
<proteinExistence type="predicted"/>
<dbReference type="InterPro" id="IPR015854">
    <property type="entry name" value="ABC_transpr_LolD-like"/>
</dbReference>
<gene>
    <name evidence="5" type="ORF">DCMF_23935</name>
</gene>
<dbReference type="Proteomes" id="UP000323521">
    <property type="component" value="Chromosome"/>
</dbReference>
<dbReference type="GO" id="GO:0005524">
    <property type="term" value="F:ATP binding"/>
    <property type="evidence" value="ECO:0007669"/>
    <property type="project" value="UniProtKB-KW"/>
</dbReference>
<dbReference type="PANTHER" id="PTHR24220">
    <property type="entry name" value="IMPORT ATP-BINDING PROTEIN"/>
    <property type="match status" value="1"/>
</dbReference>
<evidence type="ECO:0000313" key="5">
    <source>
        <dbReference type="EMBL" id="ATW27394.1"/>
    </source>
</evidence>
<dbReference type="CDD" id="cd03255">
    <property type="entry name" value="ABC_MJ0796_LolCDE_FtsE"/>
    <property type="match status" value="1"/>
</dbReference>
<name>A0A3G1KY29_FORW1</name>
<protein>
    <submittedName>
        <fullName evidence="5">ABC transporter ATP-binding protein</fullName>
    </submittedName>
</protein>
<evidence type="ECO:0000259" key="4">
    <source>
        <dbReference type="PROSITE" id="PS50893"/>
    </source>
</evidence>
<dbReference type="Pfam" id="PF00005">
    <property type="entry name" value="ABC_tran"/>
    <property type="match status" value="1"/>
</dbReference>
<dbReference type="InterPro" id="IPR017911">
    <property type="entry name" value="MacB-like_ATP-bd"/>
</dbReference>
<dbReference type="InterPro" id="IPR017871">
    <property type="entry name" value="ABC_transporter-like_CS"/>
</dbReference>
<keyword evidence="6" id="KW-1185">Reference proteome</keyword>
<dbReference type="PROSITE" id="PS50893">
    <property type="entry name" value="ABC_TRANSPORTER_2"/>
    <property type="match status" value="1"/>
</dbReference>
<dbReference type="SUPFAM" id="SSF52540">
    <property type="entry name" value="P-loop containing nucleoside triphosphate hydrolases"/>
    <property type="match status" value="1"/>
</dbReference>
<dbReference type="InterPro" id="IPR003439">
    <property type="entry name" value="ABC_transporter-like_ATP-bd"/>
</dbReference>
<accession>A0A3G1KY29</accession>
<dbReference type="RefSeq" id="WP_148136749.1">
    <property type="nucleotide sequence ID" value="NZ_CP017634.1"/>
</dbReference>
<reference evidence="5 6" key="1">
    <citation type="submission" date="2016-10" db="EMBL/GenBank/DDBJ databases">
        <title>Complete Genome Sequence of Peptococcaceae strain DCMF.</title>
        <authorList>
            <person name="Edwards R.J."/>
            <person name="Holland S.I."/>
            <person name="Deshpande N.P."/>
            <person name="Wong Y.K."/>
            <person name="Ertan H."/>
            <person name="Manefield M."/>
            <person name="Russell T.L."/>
            <person name="Lee M.J."/>
        </authorList>
    </citation>
    <scope>NUCLEOTIDE SEQUENCE [LARGE SCALE GENOMIC DNA]</scope>
    <source>
        <strain evidence="5 6">DCMF</strain>
    </source>
</reference>
<dbReference type="GO" id="GO:0005886">
    <property type="term" value="C:plasma membrane"/>
    <property type="evidence" value="ECO:0007669"/>
    <property type="project" value="TreeGrafter"/>
</dbReference>
<evidence type="ECO:0000256" key="3">
    <source>
        <dbReference type="ARBA" id="ARBA00022840"/>
    </source>
</evidence>
<dbReference type="Gene3D" id="3.40.50.300">
    <property type="entry name" value="P-loop containing nucleotide triphosphate hydrolases"/>
    <property type="match status" value="1"/>
</dbReference>
<evidence type="ECO:0000256" key="2">
    <source>
        <dbReference type="ARBA" id="ARBA00022741"/>
    </source>
</evidence>
<dbReference type="OrthoDB" id="9802264at2"/>
<keyword evidence="1" id="KW-0813">Transport</keyword>
<evidence type="ECO:0000256" key="1">
    <source>
        <dbReference type="ARBA" id="ARBA00022448"/>
    </source>
</evidence>
<keyword evidence="3 5" id="KW-0067">ATP-binding</keyword>
<feature type="domain" description="ABC transporter" evidence="4">
    <location>
        <begin position="3"/>
        <end position="227"/>
    </location>
</feature>